<accession>A0A6G1HW28</accession>
<feature type="compositionally biased region" description="Polar residues" evidence="1">
    <location>
        <begin position="201"/>
        <end position="211"/>
    </location>
</feature>
<keyword evidence="3" id="KW-1185">Reference proteome</keyword>
<dbReference type="Proteomes" id="UP000799640">
    <property type="component" value="Unassembled WGS sequence"/>
</dbReference>
<dbReference type="OrthoDB" id="5206740at2759"/>
<feature type="compositionally biased region" description="Pro residues" evidence="1">
    <location>
        <begin position="232"/>
        <end position="241"/>
    </location>
</feature>
<evidence type="ECO:0000313" key="2">
    <source>
        <dbReference type="EMBL" id="KAF2400263.1"/>
    </source>
</evidence>
<feature type="region of interest" description="Disordered" evidence="1">
    <location>
        <begin position="172"/>
        <end position="211"/>
    </location>
</feature>
<feature type="compositionally biased region" description="Low complexity" evidence="1">
    <location>
        <begin position="92"/>
        <end position="111"/>
    </location>
</feature>
<feature type="region of interest" description="Disordered" evidence="1">
    <location>
        <begin position="72"/>
        <end position="124"/>
    </location>
</feature>
<organism evidence="2 3">
    <name type="scientific">Trichodelitschia bisporula</name>
    <dbReference type="NCBI Taxonomy" id="703511"/>
    <lineage>
        <taxon>Eukaryota</taxon>
        <taxon>Fungi</taxon>
        <taxon>Dikarya</taxon>
        <taxon>Ascomycota</taxon>
        <taxon>Pezizomycotina</taxon>
        <taxon>Dothideomycetes</taxon>
        <taxon>Dothideomycetes incertae sedis</taxon>
        <taxon>Phaeotrichales</taxon>
        <taxon>Phaeotrichaceae</taxon>
        <taxon>Trichodelitschia</taxon>
    </lineage>
</organism>
<feature type="compositionally biased region" description="Polar residues" evidence="1">
    <location>
        <begin position="322"/>
        <end position="334"/>
    </location>
</feature>
<feature type="compositionally biased region" description="Basic residues" evidence="1">
    <location>
        <begin position="252"/>
        <end position="270"/>
    </location>
</feature>
<feature type="compositionally biased region" description="Low complexity" evidence="1">
    <location>
        <begin position="242"/>
        <end position="251"/>
    </location>
</feature>
<sequence length="350" mass="37954">MTTSLAMAPPQRPRLSLNTAQTRTFGKGTSLRLETLSAVSPTARNTFQNAFEQASLNSCPAKLERPRLSIDSSVSSLELQSPSTPESLDSRTPSSSSVSSASTVSAPTVPAYKPNHNLKSILRNSPLPRTDFRRTASRPLFPAQKRVAFRDPIKVEIVNTQFIYAHSDIDETEPYDEGVNSKPPPPPVADTDMASPPTEDLSPSTPGETSLTISDAKLSLFTSAPLSLTMPLPSPSSPFAPSPKASKFSPPRTHRRSTYRFSRTRIKPHSPRAGDKRDSSSESDSDSCPETPVAGRRKRRREWVWTLGPQDTNRASPEDAQSVASTENRSTPSTIAWSTCSSVVASDDSS</sequence>
<evidence type="ECO:0000313" key="3">
    <source>
        <dbReference type="Proteomes" id="UP000799640"/>
    </source>
</evidence>
<feature type="region of interest" description="Disordered" evidence="1">
    <location>
        <begin position="232"/>
        <end position="334"/>
    </location>
</feature>
<feature type="region of interest" description="Disordered" evidence="1">
    <location>
        <begin position="1"/>
        <end position="28"/>
    </location>
</feature>
<proteinExistence type="predicted"/>
<protein>
    <submittedName>
        <fullName evidence="2">Uncharacterized protein</fullName>
    </submittedName>
</protein>
<name>A0A6G1HW28_9PEZI</name>
<reference evidence="2" key="1">
    <citation type="journal article" date="2020" name="Stud. Mycol.">
        <title>101 Dothideomycetes genomes: a test case for predicting lifestyles and emergence of pathogens.</title>
        <authorList>
            <person name="Haridas S."/>
            <person name="Albert R."/>
            <person name="Binder M."/>
            <person name="Bloem J."/>
            <person name="Labutti K."/>
            <person name="Salamov A."/>
            <person name="Andreopoulos B."/>
            <person name="Baker S."/>
            <person name="Barry K."/>
            <person name="Bills G."/>
            <person name="Bluhm B."/>
            <person name="Cannon C."/>
            <person name="Castanera R."/>
            <person name="Culley D."/>
            <person name="Daum C."/>
            <person name="Ezra D."/>
            <person name="Gonzalez J."/>
            <person name="Henrissat B."/>
            <person name="Kuo A."/>
            <person name="Liang C."/>
            <person name="Lipzen A."/>
            <person name="Lutzoni F."/>
            <person name="Magnuson J."/>
            <person name="Mondo S."/>
            <person name="Nolan M."/>
            <person name="Ohm R."/>
            <person name="Pangilinan J."/>
            <person name="Park H.-J."/>
            <person name="Ramirez L."/>
            <person name="Alfaro M."/>
            <person name="Sun H."/>
            <person name="Tritt A."/>
            <person name="Yoshinaga Y."/>
            <person name="Zwiers L.-H."/>
            <person name="Turgeon B."/>
            <person name="Goodwin S."/>
            <person name="Spatafora J."/>
            <person name="Crous P."/>
            <person name="Grigoriev I."/>
        </authorList>
    </citation>
    <scope>NUCLEOTIDE SEQUENCE</scope>
    <source>
        <strain evidence="2">CBS 262.69</strain>
    </source>
</reference>
<evidence type="ECO:0000256" key="1">
    <source>
        <dbReference type="SAM" id="MobiDB-lite"/>
    </source>
</evidence>
<gene>
    <name evidence="2" type="ORF">EJ06DRAFT_543120</name>
</gene>
<dbReference type="AlphaFoldDB" id="A0A6G1HW28"/>
<dbReference type="EMBL" id="ML996695">
    <property type="protein sequence ID" value="KAF2400263.1"/>
    <property type="molecule type" value="Genomic_DNA"/>
</dbReference>
<feature type="compositionally biased region" description="Low complexity" evidence="1">
    <location>
        <begin position="72"/>
        <end position="83"/>
    </location>
</feature>